<dbReference type="InterPro" id="IPR036188">
    <property type="entry name" value="FAD/NAD-bd_sf"/>
</dbReference>
<evidence type="ECO:0000256" key="3">
    <source>
        <dbReference type="ARBA" id="ARBA00022827"/>
    </source>
</evidence>
<dbReference type="Proteomes" id="UP001229486">
    <property type="component" value="Unassembled WGS sequence"/>
</dbReference>
<dbReference type="SUPFAM" id="SSF51905">
    <property type="entry name" value="FAD/NAD(P)-binding domain"/>
    <property type="match status" value="1"/>
</dbReference>
<evidence type="ECO:0000259" key="5">
    <source>
        <dbReference type="Pfam" id="PF01266"/>
    </source>
</evidence>
<evidence type="ECO:0000313" key="6">
    <source>
        <dbReference type="EMBL" id="MDP9649557.1"/>
    </source>
</evidence>
<dbReference type="InterPro" id="IPR045170">
    <property type="entry name" value="MTOX"/>
</dbReference>
<dbReference type="Gene3D" id="3.30.9.10">
    <property type="entry name" value="D-Amino Acid Oxidase, subunit A, domain 2"/>
    <property type="match status" value="1"/>
</dbReference>
<dbReference type="Gene3D" id="3.50.50.60">
    <property type="entry name" value="FAD/NAD(P)-binding domain"/>
    <property type="match status" value="1"/>
</dbReference>
<dbReference type="GO" id="GO:0008115">
    <property type="term" value="F:sarcosine oxidase activity"/>
    <property type="evidence" value="ECO:0007669"/>
    <property type="project" value="UniProtKB-EC"/>
</dbReference>
<name>A0AB73IJL5_9BURK</name>
<reference evidence="6" key="1">
    <citation type="submission" date="2023-07" db="EMBL/GenBank/DDBJ databases">
        <title>Sorghum-associated microbial communities from plants grown in Nebraska, USA.</title>
        <authorList>
            <person name="Schachtman D."/>
        </authorList>
    </citation>
    <scope>NUCLEOTIDE SEQUENCE</scope>
    <source>
        <strain evidence="6">DS1061</strain>
    </source>
</reference>
<dbReference type="EC" id="1.5.3.1" evidence="6"/>
<evidence type="ECO:0000256" key="2">
    <source>
        <dbReference type="ARBA" id="ARBA00022630"/>
    </source>
</evidence>
<accession>A0AB73IJL5</accession>
<organism evidence="6 7">
    <name type="scientific">Paraburkholderia caledonica</name>
    <dbReference type="NCBI Taxonomy" id="134536"/>
    <lineage>
        <taxon>Bacteria</taxon>
        <taxon>Pseudomonadati</taxon>
        <taxon>Pseudomonadota</taxon>
        <taxon>Betaproteobacteria</taxon>
        <taxon>Burkholderiales</taxon>
        <taxon>Burkholderiaceae</taxon>
        <taxon>Paraburkholderia</taxon>
    </lineage>
</organism>
<gene>
    <name evidence="6" type="ORF">J2793_005024</name>
</gene>
<dbReference type="PANTHER" id="PTHR10961:SF46">
    <property type="entry name" value="PEROXISOMAL SARCOSINE OXIDASE"/>
    <property type="match status" value="1"/>
</dbReference>
<dbReference type="AlphaFoldDB" id="A0AB73IJL5"/>
<evidence type="ECO:0000256" key="1">
    <source>
        <dbReference type="ARBA" id="ARBA00001974"/>
    </source>
</evidence>
<dbReference type="InterPro" id="IPR006076">
    <property type="entry name" value="FAD-dep_OxRdtase"/>
</dbReference>
<dbReference type="RefSeq" id="WP_392394873.1">
    <property type="nucleotide sequence ID" value="NZ_JAURTK010000006.1"/>
</dbReference>
<protein>
    <submittedName>
        <fullName evidence="6">Sarcosine oxidase</fullName>
        <ecNumber evidence="6">1.5.3.1</ecNumber>
    </submittedName>
</protein>
<keyword evidence="2" id="KW-0285">Flavoprotein</keyword>
<dbReference type="PANTHER" id="PTHR10961">
    <property type="entry name" value="PEROXISOMAL SARCOSINE OXIDASE"/>
    <property type="match status" value="1"/>
</dbReference>
<evidence type="ECO:0000256" key="4">
    <source>
        <dbReference type="ARBA" id="ARBA00023002"/>
    </source>
</evidence>
<keyword evidence="3" id="KW-0274">FAD</keyword>
<comment type="cofactor">
    <cofactor evidence="1">
        <name>FAD</name>
        <dbReference type="ChEBI" id="CHEBI:57692"/>
    </cofactor>
</comment>
<dbReference type="EMBL" id="JAURTK010000006">
    <property type="protein sequence ID" value="MDP9649557.1"/>
    <property type="molecule type" value="Genomic_DNA"/>
</dbReference>
<comment type="caution">
    <text evidence="6">The sequence shown here is derived from an EMBL/GenBank/DDBJ whole genome shotgun (WGS) entry which is preliminary data.</text>
</comment>
<keyword evidence="4 6" id="KW-0560">Oxidoreductase</keyword>
<sequence length="367" mass="39521">MRVTIVGAGIVGLSTAWSLTKLGHDVTLIEQGSIPNPLAASRDAHGMICRAHDGANGHAETIAEMFDSWDMLWDDLGVSHYANCGVLGISQFPGDSGEQLRMSFDRVGFEYERLDANEAVERYPFLDAATFRYAYLDRDGGALFCARIAHDIKAWLRMRGVDIRMHTKAVAIDAAAALVHIDDGTVVQADRLVVATGAWTLGLLPALADNLAIRRSLVAYLTPPADLETAWSNAPAIVDIGGRSNGYALPPIDGADLKFGACALKKPVPDAEADRTAGPGEGDRLRQRFAPPFSRIDEYTVTEVESCAYTFAADQRFFSKRVGKALVVSACSGHGYQFGAAVGLRVAHAVQTDDDAALVQWLRAETV</sequence>
<dbReference type="GO" id="GO:0050660">
    <property type="term" value="F:flavin adenine dinucleotide binding"/>
    <property type="evidence" value="ECO:0007669"/>
    <property type="project" value="InterPro"/>
</dbReference>
<feature type="domain" description="FAD dependent oxidoreductase" evidence="5">
    <location>
        <begin position="2"/>
        <end position="348"/>
    </location>
</feature>
<proteinExistence type="predicted"/>
<evidence type="ECO:0000313" key="7">
    <source>
        <dbReference type="Proteomes" id="UP001229486"/>
    </source>
</evidence>
<dbReference type="Pfam" id="PF01266">
    <property type="entry name" value="DAO"/>
    <property type="match status" value="1"/>
</dbReference>